<dbReference type="KEGG" id="amic:Ami3637_02485"/>
<dbReference type="EMBL" id="CP047591">
    <property type="protein sequence ID" value="QHI71401.1"/>
    <property type="molecule type" value="Genomic_DNA"/>
</dbReference>
<gene>
    <name evidence="3" type="ORF">Ami3637_02485</name>
</gene>
<dbReference type="AlphaFoldDB" id="A0A6P1MC17"/>
<dbReference type="InterPro" id="IPR001119">
    <property type="entry name" value="SLH_dom"/>
</dbReference>
<feature type="domain" description="SLH" evidence="2">
    <location>
        <begin position="233"/>
        <end position="293"/>
    </location>
</feature>
<keyword evidence="1" id="KW-0677">Repeat</keyword>
<feature type="domain" description="SLH" evidence="2">
    <location>
        <begin position="297"/>
        <end position="355"/>
    </location>
</feature>
<dbReference type="PROSITE" id="PS51272">
    <property type="entry name" value="SLH"/>
    <property type="match status" value="3"/>
</dbReference>
<evidence type="ECO:0000256" key="1">
    <source>
        <dbReference type="ARBA" id="ARBA00022737"/>
    </source>
</evidence>
<dbReference type="InterPro" id="IPR051465">
    <property type="entry name" value="Cell_Envelope_Struct_Comp"/>
</dbReference>
<dbReference type="Proteomes" id="UP000463883">
    <property type="component" value="Chromosome"/>
</dbReference>
<protein>
    <recommendedName>
        <fullName evidence="2">SLH domain-containing protein</fullName>
    </recommendedName>
</protein>
<accession>A0A6P1MC17</accession>
<dbReference type="RefSeq" id="WP_162361176.1">
    <property type="nucleotide sequence ID" value="NZ_CP047591.1"/>
</dbReference>
<dbReference type="PANTHER" id="PTHR43308">
    <property type="entry name" value="OUTER MEMBRANE PROTEIN ALPHA-RELATED"/>
    <property type="match status" value="1"/>
</dbReference>
<evidence type="ECO:0000259" key="2">
    <source>
        <dbReference type="PROSITE" id="PS51272"/>
    </source>
</evidence>
<keyword evidence="4" id="KW-1185">Reference proteome</keyword>
<proteinExistence type="predicted"/>
<dbReference type="Pfam" id="PF00395">
    <property type="entry name" value="SLH"/>
    <property type="match status" value="3"/>
</dbReference>
<dbReference type="PANTHER" id="PTHR43308:SF5">
    <property type="entry name" value="S-LAYER PROTEIN _ PEPTIDOGLYCAN ENDO-BETA-N-ACETYLGLUCOSAMINIDASE"/>
    <property type="match status" value="1"/>
</dbReference>
<reference evidence="3 4" key="1">
    <citation type="submission" date="2020-01" db="EMBL/GenBank/DDBJ databases">
        <title>Genomic analysis of Aminipila sp. CBA3637.</title>
        <authorList>
            <person name="Kim Y.B."/>
            <person name="Roh S.W."/>
        </authorList>
    </citation>
    <scope>NUCLEOTIDE SEQUENCE [LARGE SCALE GENOMIC DNA]</scope>
    <source>
        <strain evidence="3 4">CBA3637</strain>
    </source>
</reference>
<name>A0A6P1MC17_9FIRM</name>
<sequence length="355" mass="38631">MRIDVNSDSKASSIETIIPKSSIVTLSNGFVEAITLNTVIGEITFDKDIIKGLTKNVEGDLSISVAKAEEGSATAKLSSATDEVKAKLKGRPVYEFTARNGSQTVSQLGGTATATLPYILGNGEKAEGVVAYWLNPDGKLEIIKNGHMTDDSKYFVMENNHWSTYVIGYNEIKFADTINHWAKNKILYLAARDIVKGKSDTVFAPDSNITRAEFVQILANMSGADLSKYTGSKFKDVWENAWYANAVAWAVENGIAGGTGNEKFSPCANITRQDMSVMISKYVASISKKTLPETNKALKFADDYEIASYAKDAVTVMQKAGIINGEKNNLGSYNFNPKNKATRAEATAMIANYMK</sequence>
<organism evidence="3 4">
    <name type="scientific">Aminipila terrae</name>
    <dbReference type="NCBI Taxonomy" id="2697030"/>
    <lineage>
        <taxon>Bacteria</taxon>
        <taxon>Bacillati</taxon>
        <taxon>Bacillota</taxon>
        <taxon>Clostridia</taxon>
        <taxon>Peptostreptococcales</taxon>
        <taxon>Anaerovoracaceae</taxon>
        <taxon>Aminipila</taxon>
    </lineage>
</organism>
<evidence type="ECO:0000313" key="4">
    <source>
        <dbReference type="Proteomes" id="UP000463883"/>
    </source>
</evidence>
<feature type="domain" description="SLH" evidence="2">
    <location>
        <begin position="169"/>
        <end position="232"/>
    </location>
</feature>
<evidence type="ECO:0000313" key="3">
    <source>
        <dbReference type="EMBL" id="QHI71401.1"/>
    </source>
</evidence>